<dbReference type="InterPro" id="IPR010994">
    <property type="entry name" value="RuvA_2-like"/>
</dbReference>
<dbReference type="PATRIC" id="fig|520767.4.peg.1542"/>
<name>A0A161PWP7_9FIRM</name>
<dbReference type="PANTHER" id="PTHR40084">
    <property type="entry name" value="PHOSPHOHYDROLASE, PHP FAMILY"/>
    <property type="match status" value="1"/>
</dbReference>
<protein>
    <recommendedName>
        <fullName evidence="3">TIGR00375 family protein</fullName>
    </recommendedName>
</protein>
<dbReference type="AlphaFoldDB" id="A0A161PWP7"/>
<keyword evidence="2" id="KW-1185">Reference proteome</keyword>
<evidence type="ECO:0000313" key="1">
    <source>
        <dbReference type="EMBL" id="KYO65800.1"/>
    </source>
</evidence>
<dbReference type="InterPro" id="IPR016195">
    <property type="entry name" value="Pol/histidinol_Pase-like"/>
</dbReference>
<dbReference type="Gene3D" id="3.20.20.140">
    <property type="entry name" value="Metal-dependent hydrolases"/>
    <property type="match status" value="1"/>
</dbReference>
<dbReference type="Gene3D" id="1.10.150.20">
    <property type="entry name" value="5' to 3' exonuclease, C-terminal subdomain"/>
    <property type="match status" value="1"/>
</dbReference>
<dbReference type="EMBL" id="LOHZ01000032">
    <property type="protein sequence ID" value="KYO65800.1"/>
    <property type="molecule type" value="Genomic_DNA"/>
</dbReference>
<dbReference type="RefSeq" id="WP_068748558.1">
    <property type="nucleotide sequence ID" value="NZ_LOHZ01000032.1"/>
</dbReference>
<evidence type="ECO:0008006" key="3">
    <source>
        <dbReference type="Google" id="ProtNLM"/>
    </source>
</evidence>
<sequence>MKIFADLHVHIGKARNKPVKITASKDLTLENILTTAYLEKGLNVIGIVDATSPLVLEELIEFVKKGDLVELDKGGYIYKNSVILFLGSELETLEKNGVAHSLVFFPKIIEMISFSKIMEKYIKNINLSSQRASINARELFKIVEDMGGVLIPAHVFTPYKSFYACYNRLIFAFENFFDRIKFIELGLSADSFLADHLKELEEKVFLSNSDAHSLEKIGREFNEFSACDVNDINFETIFLEKKISITANFGLNPKLGKYHRTRCENCGFIAESEPPVTYCPNCKNNKVTVGVLDRVFLLKDKEYNKPAIRPPYFYNYPLEFIPGIGKKTKKLLLDKFHSEINIMHLVEINEIKEIFGEKIAEKINKVREGKMDLISGGGGIYGKLIID</sequence>
<dbReference type="PANTHER" id="PTHR40084:SF1">
    <property type="entry name" value="PHOSPHOTRANSFERASE"/>
    <property type="match status" value="1"/>
</dbReference>
<dbReference type="SUPFAM" id="SSF47781">
    <property type="entry name" value="RuvA domain 2-like"/>
    <property type="match status" value="1"/>
</dbReference>
<dbReference type="CDD" id="cd19067">
    <property type="entry name" value="PfuEndoQ-like"/>
    <property type="match status" value="1"/>
</dbReference>
<comment type="caution">
    <text evidence="1">The sequence shown here is derived from an EMBL/GenBank/DDBJ whole genome shotgun (WGS) entry which is preliminary data.</text>
</comment>
<gene>
    <name evidence="1" type="ORF">ATZ99_14380</name>
</gene>
<organism evidence="1 2">
    <name type="scientific">Thermovenabulum gondwanense</name>
    <dbReference type="NCBI Taxonomy" id="520767"/>
    <lineage>
        <taxon>Bacteria</taxon>
        <taxon>Bacillati</taxon>
        <taxon>Bacillota</taxon>
        <taxon>Clostridia</taxon>
        <taxon>Thermosediminibacterales</taxon>
        <taxon>Thermosediminibacteraceae</taxon>
        <taxon>Thermovenabulum</taxon>
    </lineage>
</organism>
<dbReference type="Proteomes" id="UP000075737">
    <property type="component" value="Unassembled WGS sequence"/>
</dbReference>
<proteinExistence type="predicted"/>
<evidence type="ECO:0000313" key="2">
    <source>
        <dbReference type="Proteomes" id="UP000075737"/>
    </source>
</evidence>
<dbReference type="SUPFAM" id="SSF89550">
    <property type="entry name" value="PHP domain-like"/>
    <property type="match status" value="1"/>
</dbReference>
<dbReference type="STRING" id="520767.ATZ99_14380"/>
<accession>A0A161PWP7</accession>
<reference evidence="1 2" key="1">
    <citation type="submission" date="2015-12" db="EMBL/GenBank/DDBJ databases">
        <title>Draft genome of Thermovenabulum gondwanense isolated from a red thermophilic microbial mat colonisisng an outflow channel of a bore well.</title>
        <authorList>
            <person name="Patel B.K."/>
        </authorList>
    </citation>
    <scope>NUCLEOTIDE SEQUENCE [LARGE SCALE GENOMIC DNA]</scope>
    <source>
        <strain evidence="1 2">R270</strain>
    </source>
</reference>
<dbReference type="OrthoDB" id="9810135at2"/>